<dbReference type="HOGENOM" id="CLU_001265_10_4_9"/>
<organism evidence="9 10">
    <name type="scientific">Anaerococcus prevotii (strain ATCC 9321 / DSM 20548 / JCM 6508 / NCTC 11806 / PC1)</name>
    <name type="common">Peptostreptococcus prevotii</name>
    <name type="synonym">Peptococcus prevotii</name>
    <dbReference type="NCBI Taxonomy" id="525919"/>
    <lineage>
        <taxon>Bacteria</taxon>
        <taxon>Bacillati</taxon>
        <taxon>Bacillota</taxon>
        <taxon>Tissierellia</taxon>
        <taxon>Tissierellales</taxon>
        <taxon>Peptoniphilaceae</taxon>
        <taxon>Anaerococcus</taxon>
    </lineage>
</organism>
<dbReference type="AlphaFoldDB" id="C7RFU6"/>
<evidence type="ECO:0000256" key="6">
    <source>
        <dbReference type="ARBA" id="ARBA00023136"/>
    </source>
</evidence>
<dbReference type="InterPro" id="IPR011701">
    <property type="entry name" value="MFS"/>
</dbReference>
<keyword evidence="5 7" id="KW-1133">Transmembrane helix</keyword>
<feature type="domain" description="Major facilitator superfamily (MFS) profile" evidence="8">
    <location>
        <begin position="9"/>
        <end position="379"/>
    </location>
</feature>
<evidence type="ECO:0000256" key="4">
    <source>
        <dbReference type="ARBA" id="ARBA00022692"/>
    </source>
</evidence>
<reference evidence="9 10" key="1">
    <citation type="journal article" date="2009" name="Stand. Genomic Sci.">
        <title>Complete genome sequence of Anaerococcus prevotii type strain (PC1).</title>
        <authorList>
            <person name="Labutti K."/>
            <person name="Pukall R."/>
            <person name="Steenblock K."/>
            <person name="Glavina Del Rio T."/>
            <person name="Tice H."/>
            <person name="Copeland A."/>
            <person name="Cheng J.F."/>
            <person name="Lucas S."/>
            <person name="Chen F."/>
            <person name="Nolan M."/>
            <person name="Bruce D."/>
            <person name="Goodwin L."/>
            <person name="Pitluck S."/>
            <person name="Ivanova N."/>
            <person name="Mavromatis K."/>
            <person name="Ovchinnikova G."/>
            <person name="Pati A."/>
            <person name="Chen A."/>
            <person name="Palaniappan K."/>
            <person name="Land M."/>
            <person name="Hauser L."/>
            <person name="Chang Y.J."/>
            <person name="Jeffries C.D."/>
            <person name="Chain P."/>
            <person name="Saunders E."/>
            <person name="Brettin T."/>
            <person name="Detter J.C."/>
            <person name="Han C."/>
            <person name="Goker M."/>
            <person name="Bristow J."/>
            <person name="Eisen J.A."/>
            <person name="Markowitz V."/>
            <person name="Hugenholtz P."/>
            <person name="Kyrpides N.C."/>
            <person name="Klenk H.P."/>
            <person name="Lapidus A."/>
        </authorList>
    </citation>
    <scope>NUCLEOTIDE SEQUENCE [LARGE SCALE GENOMIC DNA]</scope>
    <source>
        <strain evidence="10">ATCC 9321 / DSM 20548 / JCM 6508 / NCTC 11806 / PC1</strain>
    </source>
</reference>
<dbReference type="SUPFAM" id="SSF103473">
    <property type="entry name" value="MFS general substrate transporter"/>
    <property type="match status" value="1"/>
</dbReference>
<name>C7RFU6_ANAPD</name>
<dbReference type="Pfam" id="PF07690">
    <property type="entry name" value="MFS_1"/>
    <property type="match status" value="1"/>
</dbReference>
<evidence type="ECO:0000256" key="5">
    <source>
        <dbReference type="ARBA" id="ARBA00022989"/>
    </source>
</evidence>
<dbReference type="OrthoDB" id="1650550at2"/>
<dbReference type="eggNOG" id="COG2814">
    <property type="taxonomic scope" value="Bacteria"/>
</dbReference>
<keyword evidence="3" id="KW-1003">Cell membrane</keyword>
<dbReference type="RefSeq" id="WP_015777270.1">
    <property type="nucleotide sequence ID" value="NC_013171.1"/>
</dbReference>
<dbReference type="GO" id="GO:0005886">
    <property type="term" value="C:plasma membrane"/>
    <property type="evidence" value="ECO:0007669"/>
    <property type="project" value="UniProtKB-SubCell"/>
</dbReference>
<dbReference type="InterPro" id="IPR050189">
    <property type="entry name" value="MFS_Efflux_Transporters"/>
</dbReference>
<dbReference type="PANTHER" id="PTHR43124">
    <property type="entry name" value="PURINE EFFLUX PUMP PBUE"/>
    <property type="match status" value="1"/>
</dbReference>
<feature type="transmembrane region" description="Helical" evidence="7">
    <location>
        <begin position="263"/>
        <end position="281"/>
    </location>
</feature>
<feature type="transmembrane region" description="Helical" evidence="7">
    <location>
        <begin position="75"/>
        <end position="92"/>
    </location>
</feature>
<feature type="transmembrane region" description="Helical" evidence="7">
    <location>
        <begin position="199"/>
        <end position="222"/>
    </location>
</feature>
<keyword evidence="10" id="KW-1185">Reference proteome</keyword>
<feature type="transmembrane region" description="Helical" evidence="7">
    <location>
        <begin position="287"/>
        <end position="308"/>
    </location>
</feature>
<protein>
    <submittedName>
        <fullName evidence="9">Major facilitator superfamily MFS_1</fullName>
    </submittedName>
</protein>
<feature type="transmembrane region" description="Helical" evidence="7">
    <location>
        <begin position="47"/>
        <end position="63"/>
    </location>
</feature>
<evidence type="ECO:0000256" key="3">
    <source>
        <dbReference type="ARBA" id="ARBA00022475"/>
    </source>
</evidence>
<feature type="transmembrane region" description="Helical" evidence="7">
    <location>
        <begin position="162"/>
        <end position="178"/>
    </location>
</feature>
<keyword evidence="2" id="KW-0813">Transport</keyword>
<feature type="transmembrane region" description="Helical" evidence="7">
    <location>
        <begin position="320"/>
        <end position="344"/>
    </location>
</feature>
<dbReference type="EMBL" id="CP001708">
    <property type="protein sequence ID" value="ACV28357.1"/>
    <property type="molecule type" value="Genomic_DNA"/>
</dbReference>
<dbReference type="InterPro" id="IPR036259">
    <property type="entry name" value="MFS_trans_sf"/>
</dbReference>
<feature type="transmembrane region" description="Helical" evidence="7">
    <location>
        <begin position="139"/>
        <end position="156"/>
    </location>
</feature>
<evidence type="ECO:0000313" key="9">
    <source>
        <dbReference type="EMBL" id="ACV28357.1"/>
    </source>
</evidence>
<dbReference type="PROSITE" id="PS50850">
    <property type="entry name" value="MFS"/>
    <property type="match status" value="1"/>
</dbReference>
<dbReference type="GO" id="GO:0022857">
    <property type="term" value="F:transmembrane transporter activity"/>
    <property type="evidence" value="ECO:0007669"/>
    <property type="project" value="InterPro"/>
</dbReference>
<dbReference type="InterPro" id="IPR020846">
    <property type="entry name" value="MFS_dom"/>
</dbReference>
<feature type="transmembrane region" description="Helical" evidence="7">
    <location>
        <begin position="12"/>
        <end position="35"/>
    </location>
</feature>
<feature type="transmembrane region" description="Helical" evidence="7">
    <location>
        <begin position="356"/>
        <end position="376"/>
    </location>
</feature>
<feature type="transmembrane region" description="Helical" evidence="7">
    <location>
        <begin position="234"/>
        <end position="256"/>
    </location>
</feature>
<keyword evidence="6 7" id="KW-0472">Membrane</keyword>
<proteinExistence type="predicted"/>
<dbReference type="Gene3D" id="1.20.1250.20">
    <property type="entry name" value="MFS general substrate transporter like domains"/>
    <property type="match status" value="1"/>
</dbReference>
<dbReference type="Proteomes" id="UP000002294">
    <property type="component" value="Chromosome"/>
</dbReference>
<evidence type="ECO:0000256" key="2">
    <source>
        <dbReference type="ARBA" id="ARBA00022448"/>
    </source>
</evidence>
<keyword evidence="4 7" id="KW-0812">Transmembrane</keyword>
<evidence type="ECO:0000313" key="10">
    <source>
        <dbReference type="Proteomes" id="UP000002294"/>
    </source>
</evidence>
<comment type="subcellular location">
    <subcellularLocation>
        <location evidence="1">Cell membrane</location>
        <topology evidence="1">Multi-pass membrane protein</topology>
    </subcellularLocation>
</comment>
<dbReference type="STRING" id="525919.Apre_0306"/>
<feature type="transmembrane region" description="Helical" evidence="7">
    <location>
        <begin position="104"/>
        <end position="127"/>
    </location>
</feature>
<evidence type="ECO:0000256" key="7">
    <source>
        <dbReference type="SAM" id="Phobius"/>
    </source>
</evidence>
<dbReference type="PANTHER" id="PTHR43124:SF3">
    <property type="entry name" value="CHLORAMPHENICOL EFFLUX PUMP RV0191"/>
    <property type="match status" value="1"/>
</dbReference>
<evidence type="ECO:0000256" key="1">
    <source>
        <dbReference type="ARBA" id="ARBA00004651"/>
    </source>
</evidence>
<evidence type="ECO:0000259" key="8">
    <source>
        <dbReference type="PROSITE" id="PS50850"/>
    </source>
</evidence>
<gene>
    <name evidence="9" type="ordered locus">Apre_0306</name>
</gene>
<accession>C7RFU6</accession>
<sequence length="384" mass="43029">MKALRKNKLREAAILSMALITAGNSAISGILVFMQKEFALTRQASEFVITLSSIATIISIALSESITRLIGMKKCVQLGTILVFISGIIPIIHTSYQTILLSRIILGFGMGLFNGHSANYISALFTGEKAAFLHGMRSSMEYIGQMALLLIAGFLIKIKWPLAFLCYTFSIFVFLFFSKYVEDIRPEERKGRFFINKQVIFYIFFAGVMIMNITSLSIRFPTIATLQKGMDANINAYMIIIPLSGMAAGFSFGYINRALREKTILFALINYILANIIVTFWGSNMYIFMAAMLISAASQSIASPYLFAEAMRFARGSQNRIINNLIFIGCNIGGFISPAFLFIINKILGTESLTQAFLGFSLIYLFLFLVYFYEYIKVKRRGII</sequence>
<dbReference type="KEGG" id="apr:Apre_0306"/>